<dbReference type="GO" id="GO:0030527">
    <property type="term" value="F:structural constituent of chromatin"/>
    <property type="evidence" value="ECO:0007669"/>
    <property type="project" value="InterPro"/>
</dbReference>
<evidence type="ECO:0000313" key="6">
    <source>
        <dbReference type="Proteomes" id="UP000184139"/>
    </source>
</evidence>
<dbReference type="Pfam" id="PF00216">
    <property type="entry name" value="Bac_DNA_binding"/>
    <property type="match status" value="1"/>
</dbReference>
<dbReference type="PRINTS" id="PR01727">
    <property type="entry name" value="DNABINDINGHU"/>
</dbReference>
<dbReference type="PANTHER" id="PTHR33175">
    <property type="entry name" value="DNA-BINDING PROTEIN HU"/>
    <property type="match status" value="1"/>
</dbReference>
<accession>A0A1M5UZL2</accession>
<evidence type="ECO:0000256" key="4">
    <source>
        <dbReference type="RuleBase" id="RU003939"/>
    </source>
</evidence>
<dbReference type="InterPro" id="IPR000119">
    <property type="entry name" value="Hist_DNA-bd"/>
</dbReference>
<evidence type="ECO:0000313" key="5">
    <source>
        <dbReference type="EMBL" id="SHH68409.1"/>
    </source>
</evidence>
<dbReference type="SMART" id="SM00411">
    <property type="entry name" value="BHL"/>
    <property type="match status" value="1"/>
</dbReference>
<dbReference type="Proteomes" id="UP000184139">
    <property type="component" value="Unassembled WGS sequence"/>
</dbReference>
<dbReference type="RefSeq" id="WP_073374692.1">
    <property type="nucleotide sequence ID" value="NZ_FQXS01000006.1"/>
</dbReference>
<keyword evidence="6" id="KW-1185">Reference proteome</keyword>
<dbReference type="EMBL" id="FQXS01000006">
    <property type="protein sequence ID" value="SHH68409.1"/>
    <property type="molecule type" value="Genomic_DNA"/>
</dbReference>
<reference evidence="5 6" key="1">
    <citation type="submission" date="2016-11" db="EMBL/GenBank/DDBJ databases">
        <authorList>
            <person name="Jaros S."/>
            <person name="Januszkiewicz K."/>
            <person name="Wedrychowicz H."/>
        </authorList>
    </citation>
    <scope>NUCLEOTIDE SEQUENCE [LARGE SCALE GENOMIC DNA]</scope>
    <source>
        <strain evidence="5 6">DSM 9705</strain>
    </source>
</reference>
<dbReference type="GO" id="GO:0003677">
    <property type="term" value="F:DNA binding"/>
    <property type="evidence" value="ECO:0007669"/>
    <property type="project" value="UniProtKB-KW"/>
</dbReference>
<dbReference type="CDD" id="cd13831">
    <property type="entry name" value="HU"/>
    <property type="match status" value="1"/>
</dbReference>
<dbReference type="InterPro" id="IPR010992">
    <property type="entry name" value="IHF-like_DNA-bd_dom_sf"/>
</dbReference>
<keyword evidence="3 5" id="KW-0238">DNA-binding</keyword>
<protein>
    <submittedName>
        <fullName evidence="5">DNA-binding protein HU-beta</fullName>
    </submittedName>
</protein>
<dbReference type="AlphaFoldDB" id="A0A1M5UZL2"/>
<dbReference type="GO" id="GO:0030261">
    <property type="term" value="P:chromosome condensation"/>
    <property type="evidence" value="ECO:0007669"/>
    <property type="project" value="UniProtKB-KW"/>
</dbReference>
<organism evidence="5 6">
    <name type="scientific">Desulfofustis glycolicus DSM 9705</name>
    <dbReference type="NCBI Taxonomy" id="1121409"/>
    <lineage>
        <taxon>Bacteria</taxon>
        <taxon>Pseudomonadati</taxon>
        <taxon>Thermodesulfobacteriota</taxon>
        <taxon>Desulfobulbia</taxon>
        <taxon>Desulfobulbales</taxon>
        <taxon>Desulfocapsaceae</taxon>
        <taxon>Desulfofustis</taxon>
    </lineage>
</organism>
<proteinExistence type="inferred from homology"/>
<dbReference type="SUPFAM" id="SSF47729">
    <property type="entry name" value="IHF-like DNA-binding proteins"/>
    <property type="match status" value="1"/>
</dbReference>
<gene>
    <name evidence="5" type="ORF">SAMN02745124_01429</name>
</gene>
<dbReference type="Gene3D" id="4.10.520.10">
    <property type="entry name" value="IHF-like DNA-binding proteins"/>
    <property type="match status" value="1"/>
</dbReference>
<comment type="similarity">
    <text evidence="1 4">Belongs to the bacterial histone-like protein family.</text>
</comment>
<sequence>MNKRELIATIAESADLTKVAAARALDSVLAHMAKAMERGERVTLAGFGSFRVVERSEQKGRNPQTGGTIVIPAHNVVKFRPGKKLSGKFKVQ</sequence>
<evidence type="ECO:0000256" key="3">
    <source>
        <dbReference type="ARBA" id="ARBA00023125"/>
    </source>
</evidence>
<evidence type="ECO:0000256" key="2">
    <source>
        <dbReference type="ARBA" id="ARBA00023067"/>
    </source>
</evidence>
<dbReference type="STRING" id="1121409.SAMN02745124_01429"/>
<dbReference type="GO" id="GO:0005829">
    <property type="term" value="C:cytosol"/>
    <property type="evidence" value="ECO:0007669"/>
    <property type="project" value="TreeGrafter"/>
</dbReference>
<keyword evidence="2" id="KW-0226">DNA condensation</keyword>
<evidence type="ECO:0000256" key="1">
    <source>
        <dbReference type="ARBA" id="ARBA00010529"/>
    </source>
</evidence>
<name>A0A1M5UZL2_9BACT</name>
<dbReference type="PANTHER" id="PTHR33175:SF3">
    <property type="entry name" value="DNA-BINDING PROTEIN HU-BETA"/>
    <property type="match status" value="1"/>
</dbReference>